<name>A0AAU8GNG0_9CAUD</name>
<dbReference type="InterPro" id="IPR056271">
    <property type="entry name" value="CDGP_dom"/>
</dbReference>
<accession>A0AAU8GNG0</accession>
<evidence type="ECO:0000259" key="1">
    <source>
        <dbReference type="Pfam" id="PF24238"/>
    </source>
</evidence>
<evidence type="ECO:0000313" key="2">
    <source>
        <dbReference type="EMBL" id="XCH43023.1"/>
    </source>
</evidence>
<gene>
    <name evidence="2" type="primary">40</name>
    <name evidence="2" type="ORF">PBI_JUSTASIGH_40</name>
</gene>
<protein>
    <recommendedName>
        <fullName evidence="1">CDGP domain-containing protein</fullName>
    </recommendedName>
</protein>
<reference evidence="2" key="1">
    <citation type="submission" date="2024-04" db="EMBL/GenBank/DDBJ databases">
        <authorList>
            <person name="Asai D.J."/>
            <person name="Lewis C.M."/>
            <person name="Viland M.D."/>
            <person name="Garlena R.A."/>
            <person name="Russell D.A."/>
            <person name="Jacobs-Sera D."/>
            <person name="Hatfull G.F."/>
        </authorList>
    </citation>
    <scope>NUCLEOTIDE SEQUENCE</scope>
</reference>
<proteinExistence type="predicted"/>
<feature type="domain" description="CDGP" evidence="1">
    <location>
        <begin position="56"/>
        <end position="141"/>
    </location>
</feature>
<dbReference type="Pfam" id="PF24238">
    <property type="entry name" value="CDGP"/>
    <property type="match status" value="1"/>
</dbReference>
<organism evidence="2">
    <name type="scientific">Mycobacterium phage JustASigh</name>
    <dbReference type="NCBI Taxonomy" id="3158894"/>
    <lineage>
        <taxon>Viruses</taxon>
        <taxon>Duplodnaviria</taxon>
        <taxon>Heunggongvirae</taxon>
        <taxon>Uroviricota</taxon>
        <taxon>Caudoviricetes</taxon>
    </lineage>
</organism>
<dbReference type="EMBL" id="PP750961">
    <property type="protein sequence ID" value="XCH43023.1"/>
    <property type="molecule type" value="Genomic_DNA"/>
</dbReference>
<sequence>MLAMRESILMITTPTRPGASRRAVRRFLAAMASAAVLAGCGTLWFSAQAKAEPGVGCETIRWGLFGSQLRTICDGPRRPDGSWTRERRIWTPEGWVRGYCTFGTYGSGCSEGYYRPATVQGYESYVVFDSNVLPDEPGWLPAGTVTLR</sequence>